<sequence>MYNVLFLDIDGTILKPDQTYSETTKKAIAAVKAQGVDVFLATGRPLHEIHDLAEALDIHSFIAYNGAFALHQGNVIVNEPIPQEQIKQFTNTAAKNGQELILYARDTNYMTDPKSPFIKQFADLFDMKSNALYTSDAADKILGATVLNAAPEDVPMYEIDANFRLSPVHVNGAENSYDILRKNVNKGYAVEQTLKHLNISRDQAIAFGDGMNDKEMLTAVGTGVAMANAHEDLFPYAEQQTTSVTDDGIAHGLQQLGLL</sequence>
<dbReference type="InterPro" id="IPR000150">
    <property type="entry name" value="Cof"/>
</dbReference>
<proteinExistence type="predicted"/>
<dbReference type="SFLD" id="SFLDS00003">
    <property type="entry name" value="Haloacid_Dehalogenase"/>
    <property type="match status" value="1"/>
</dbReference>
<dbReference type="PANTHER" id="PTHR10000:SF25">
    <property type="entry name" value="PHOSPHATASE YKRA-RELATED"/>
    <property type="match status" value="1"/>
</dbReference>
<dbReference type="RefSeq" id="WP_382359946.1">
    <property type="nucleotide sequence ID" value="NZ_JBHTGR010000055.1"/>
</dbReference>
<dbReference type="EMBL" id="JBHTGR010000055">
    <property type="protein sequence ID" value="MFC7747729.1"/>
    <property type="molecule type" value="Genomic_DNA"/>
</dbReference>
<dbReference type="SUPFAM" id="SSF56784">
    <property type="entry name" value="HAD-like"/>
    <property type="match status" value="1"/>
</dbReference>
<dbReference type="Pfam" id="PF08282">
    <property type="entry name" value="Hydrolase_3"/>
    <property type="match status" value="1"/>
</dbReference>
<dbReference type="InterPro" id="IPR036412">
    <property type="entry name" value="HAD-like_sf"/>
</dbReference>
<keyword evidence="1" id="KW-0378">Hydrolase</keyword>
<dbReference type="InterPro" id="IPR006379">
    <property type="entry name" value="HAD-SF_hydro_IIB"/>
</dbReference>
<dbReference type="EC" id="3.1.3.-" evidence="1"/>
<keyword evidence="2" id="KW-1185">Reference proteome</keyword>
<dbReference type="InterPro" id="IPR023214">
    <property type="entry name" value="HAD_sf"/>
</dbReference>
<evidence type="ECO:0000313" key="1">
    <source>
        <dbReference type="EMBL" id="MFC7747729.1"/>
    </source>
</evidence>
<dbReference type="NCBIfam" id="TIGR01484">
    <property type="entry name" value="HAD-SF-IIB"/>
    <property type="match status" value="1"/>
</dbReference>
<dbReference type="NCBIfam" id="TIGR00099">
    <property type="entry name" value="Cof-subfamily"/>
    <property type="match status" value="1"/>
</dbReference>
<comment type="caution">
    <text evidence="1">The sequence shown here is derived from an EMBL/GenBank/DDBJ whole genome shotgun (WGS) entry which is preliminary data.</text>
</comment>
<dbReference type="SFLD" id="SFLDG01140">
    <property type="entry name" value="C2.B:_Phosphomannomutase_and_P"/>
    <property type="match status" value="1"/>
</dbReference>
<accession>A0ABW2UYT3</accession>
<gene>
    <name evidence="1" type="ORF">ACFQU8_11085</name>
</gene>
<dbReference type="EC" id="3.-.-.-" evidence="1"/>
<dbReference type="Gene3D" id="3.40.50.1000">
    <property type="entry name" value="HAD superfamily/HAD-like"/>
    <property type="match status" value="1"/>
</dbReference>
<dbReference type="PROSITE" id="PS01229">
    <property type="entry name" value="COF_2"/>
    <property type="match status" value="1"/>
</dbReference>
<organism evidence="1 2">
    <name type="scientific">Lentibacillus kimchii</name>
    <dbReference type="NCBI Taxonomy" id="1542911"/>
    <lineage>
        <taxon>Bacteria</taxon>
        <taxon>Bacillati</taxon>
        <taxon>Bacillota</taxon>
        <taxon>Bacilli</taxon>
        <taxon>Bacillales</taxon>
        <taxon>Bacillaceae</taxon>
        <taxon>Lentibacillus</taxon>
    </lineage>
</organism>
<dbReference type="PANTHER" id="PTHR10000">
    <property type="entry name" value="PHOSPHOSERINE PHOSPHATASE"/>
    <property type="match status" value="1"/>
</dbReference>
<dbReference type="Proteomes" id="UP001596620">
    <property type="component" value="Unassembled WGS sequence"/>
</dbReference>
<dbReference type="Gene3D" id="3.30.1240.10">
    <property type="match status" value="1"/>
</dbReference>
<protein>
    <submittedName>
        <fullName evidence="1">HAD family hydrolase</fullName>
        <ecNumber evidence="1">3.-.-.-</ecNumber>
        <ecNumber evidence="1">3.1.3.-</ecNumber>
    </submittedName>
</protein>
<dbReference type="GO" id="GO:0016787">
    <property type="term" value="F:hydrolase activity"/>
    <property type="evidence" value="ECO:0007669"/>
    <property type="project" value="UniProtKB-KW"/>
</dbReference>
<name>A0ABW2UYT3_9BACI</name>
<evidence type="ECO:0000313" key="2">
    <source>
        <dbReference type="Proteomes" id="UP001596620"/>
    </source>
</evidence>
<reference evidence="2" key="1">
    <citation type="journal article" date="2019" name="Int. J. Syst. Evol. Microbiol.">
        <title>The Global Catalogue of Microorganisms (GCM) 10K type strain sequencing project: providing services to taxonomists for standard genome sequencing and annotation.</title>
        <authorList>
            <consortium name="The Broad Institute Genomics Platform"/>
            <consortium name="The Broad Institute Genome Sequencing Center for Infectious Disease"/>
            <person name="Wu L."/>
            <person name="Ma J."/>
        </authorList>
    </citation>
    <scope>NUCLEOTIDE SEQUENCE [LARGE SCALE GENOMIC DNA]</scope>
    <source>
        <strain evidence="2">JCM 30234</strain>
    </source>
</reference>